<evidence type="ECO:0000256" key="3">
    <source>
        <dbReference type="ARBA" id="ARBA00023125"/>
    </source>
</evidence>
<keyword evidence="5" id="KW-0804">Transcription</keyword>
<dbReference type="Gene3D" id="1.10.10.10">
    <property type="entry name" value="Winged helix-like DNA-binding domain superfamily/Winged helix DNA-binding domain"/>
    <property type="match status" value="1"/>
</dbReference>
<reference evidence="7 10" key="1">
    <citation type="submission" date="2018-09" db="EMBL/GenBank/DDBJ databases">
        <title>Roseomonas sp. nov., isolated from feces of Tibetan antelopes in the Qinghai-Tibet plateau, China.</title>
        <authorList>
            <person name="Tian Z."/>
        </authorList>
    </citation>
    <scope>NUCLEOTIDE SEQUENCE [LARGE SCALE GENOMIC DNA]</scope>
    <source>
        <strain evidence="8 9">Z23</strain>
        <strain evidence="7 10">Z24</strain>
    </source>
</reference>
<organism evidence="7 10">
    <name type="scientific">Teichococcus wenyumeiae</name>
    <dbReference type="NCBI Taxonomy" id="2478470"/>
    <lineage>
        <taxon>Bacteria</taxon>
        <taxon>Pseudomonadati</taxon>
        <taxon>Pseudomonadota</taxon>
        <taxon>Alphaproteobacteria</taxon>
        <taxon>Acetobacterales</taxon>
        <taxon>Roseomonadaceae</taxon>
        <taxon>Roseomonas</taxon>
    </lineage>
</organism>
<evidence type="ECO:0000313" key="7">
    <source>
        <dbReference type="EMBL" id="RKK02436.1"/>
    </source>
</evidence>
<dbReference type="InterPro" id="IPR000847">
    <property type="entry name" value="LysR_HTH_N"/>
</dbReference>
<dbReference type="InterPro" id="IPR036388">
    <property type="entry name" value="WH-like_DNA-bd_sf"/>
</dbReference>
<dbReference type="CDD" id="cd08411">
    <property type="entry name" value="PBP2_OxyR"/>
    <property type="match status" value="1"/>
</dbReference>
<evidence type="ECO:0000259" key="6">
    <source>
        <dbReference type="PROSITE" id="PS50931"/>
    </source>
</evidence>
<dbReference type="GO" id="GO:0003700">
    <property type="term" value="F:DNA-binding transcription factor activity"/>
    <property type="evidence" value="ECO:0007669"/>
    <property type="project" value="InterPro"/>
</dbReference>
<dbReference type="Gene3D" id="3.40.190.10">
    <property type="entry name" value="Periplasmic binding protein-like II"/>
    <property type="match status" value="2"/>
</dbReference>
<dbReference type="InParanoid" id="A0A3A9JFM3"/>
<sequence length="316" mass="33274">MTPLPSPQQLRYLVALADLGHFGRAAVACAVTQSTLSAGIIALERQLDAAILERGPAKRPVFTPLGLELVGRARAALAALSAVAETASAARDPLTGPLRLGIIPTIGPFLLPRLMPALRRAFPRLRLWLREDLTARLAEDLQGGRLDLLLLALPAALPDLETLRIAEDPFLAALPQQHRLLQQARIPLSAMGGERMLLLEDGHCLRDQALSACGLPGAGVDGAFAATSLHTLVQMVAGGLGVTLLPRLAVAGGVLAGTSVVLRPVEAPPGQVTGRSLGLAWRARSPRAAEFRSLAPVISEAVAACLMQDRHDKMVT</sequence>
<comment type="caution">
    <text evidence="7">The sequence shown here is derived from an EMBL/GenBank/DDBJ whole genome shotgun (WGS) entry which is preliminary data.</text>
</comment>
<dbReference type="Proteomes" id="UP000274097">
    <property type="component" value="Unassembled WGS sequence"/>
</dbReference>
<evidence type="ECO:0000256" key="2">
    <source>
        <dbReference type="ARBA" id="ARBA00023015"/>
    </source>
</evidence>
<name>A0A3A9JFM3_9PROT</name>
<feature type="domain" description="HTH lysR-type" evidence="6">
    <location>
        <begin position="5"/>
        <end position="63"/>
    </location>
</feature>
<dbReference type="InterPro" id="IPR036390">
    <property type="entry name" value="WH_DNA-bd_sf"/>
</dbReference>
<evidence type="ECO:0000313" key="8">
    <source>
        <dbReference type="EMBL" id="RMI26532.1"/>
    </source>
</evidence>
<evidence type="ECO:0000313" key="10">
    <source>
        <dbReference type="Proteomes" id="UP000278036"/>
    </source>
</evidence>
<dbReference type="Pfam" id="PF00126">
    <property type="entry name" value="HTH_1"/>
    <property type="match status" value="1"/>
</dbReference>
<dbReference type="SUPFAM" id="SSF53850">
    <property type="entry name" value="Periplasmic binding protein-like II"/>
    <property type="match status" value="1"/>
</dbReference>
<dbReference type="Pfam" id="PF03466">
    <property type="entry name" value="LysR_substrate"/>
    <property type="match status" value="1"/>
</dbReference>
<evidence type="ECO:0000313" key="9">
    <source>
        <dbReference type="Proteomes" id="UP000274097"/>
    </source>
</evidence>
<dbReference type="GO" id="GO:0032993">
    <property type="term" value="C:protein-DNA complex"/>
    <property type="evidence" value="ECO:0007669"/>
    <property type="project" value="TreeGrafter"/>
</dbReference>
<dbReference type="InterPro" id="IPR005119">
    <property type="entry name" value="LysR_subst-bd"/>
</dbReference>
<accession>A0A3A9JFM3</accession>
<dbReference type="GO" id="GO:0003677">
    <property type="term" value="F:DNA binding"/>
    <property type="evidence" value="ECO:0007669"/>
    <property type="project" value="UniProtKB-KW"/>
</dbReference>
<dbReference type="EMBL" id="RAQU01000152">
    <property type="protein sequence ID" value="RKK02436.1"/>
    <property type="molecule type" value="Genomic_DNA"/>
</dbReference>
<dbReference type="EMBL" id="RFLX01000002">
    <property type="protein sequence ID" value="RMI26532.1"/>
    <property type="molecule type" value="Genomic_DNA"/>
</dbReference>
<dbReference type="RefSeq" id="WP_120639963.1">
    <property type="nucleotide sequence ID" value="NZ_RAQU01000152.1"/>
</dbReference>
<keyword evidence="9" id="KW-1185">Reference proteome</keyword>
<keyword evidence="3" id="KW-0238">DNA-binding</keyword>
<dbReference type="PANTHER" id="PTHR30346">
    <property type="entry name" value="TRANSCRIPTIONAL DUAL REGULATOR HCAR-RELATED"/>
    <property type="match status" value="1"/>
</dbReference>
<keyword evidence="2" id="KW-0805">Transcription regulation</keyword>
<comment type="similarity">
    <text evidence="1">Belongs to the LysR transcriptional regulatory family.</text>
</comment>
<protein>
    <submittedName>
        <fullName evidence="7">Hydrogen peroxide-inducible genes activator</fullName>
    </submittedName>
    <submittedName>
        <fullName evidence="8">LysR family transcriptional regulator</fullName>
    </submittedName>
</protein>
<evidence type="ECO:0000256" key="5">
    <source>
        <dbReference type="ARBA" id="ARBA00023163"/>
    </source>
</evidence>
<dbReference type="SUPFAM" id="SSF46785">
    <property type="entry name" value="Winged helix' DNA-binding domain"/>
    <property type="match status" value="1"/>
</dbReference>
<keyword evidence="4" id="KW-0010">Activator</keyword>
<gene>
    <name evidence="7" type="ORF">D6Z83_19780</name>
    <name evidence="8" type="ORF">EBE87_04485</name>
</gene>
<evidence type="ECO:0000256" key="1">
    <source>
        <dbReference type="ARBA" id="ARBA00009437"/>
    </source>
</evidence>
<evidence type="ECO:0000256" key="4">
    <source>
        <dbReference type="ARBA" id="ARBA00023159"/>
    </source>
</evidence>
<dbReference type="PANTHER" id="PTHR30346:SF26">
    <property type="entry name" value="HYDROGEN PEROXIDE-INDUCIBLE GENES ACTIVATOR"/>
    <property type="match status" value="1"/>
</dbReference>
<dbReference type="AlphaFoldDB" id="A0A3A9JFM3"/>
<dbReference type="PROSITE" id="PS50931">
    <property type="entry name" value="HTH_LYSR"/>
    <property type="match status" value="1"/>
</dbReference>
<dbReference type="Proteomes" id="UP000278036">
    <property type="component" value="Unassembled WGS sequence"/>
</dbReference>
<proteinExistence type="inferred from homology"/>
<dbReference type="OrthoDB" id="9775392at2"/>